<dbReference type="AlphaFoldDB" id="W9YQS4"/>
<dbReference type="Proteomes" id="UP000019478">
    <property type="component" value="Unassembled WGS sequence"/>
</dbReference>
<evidence type="ECO:0000256" key="1">
    <source>
        <dbReference type="SAM" id="MobiDB-lite"/>
    </source>
</evidence>
<feature type="compositionally biased region" description="Basic and acidic residues" evidence="1">
    <location>
        <begin position="140"/>
        <end position="152"/>
    </location>
</feature>
<feature type="compositionally biased region" description="Acidic residues" evidence="1">
    <location>
        <begin position="156"/>
        <end position="167"/>
    </location>
</feature>
<evidence type="ECO:0000313" key="3">
    <source>
        <dbReference type="Proteomes" id="UP000019478"/>
    </source>
</evidence>
<feature type="region of interest" description="Disordered" evidence="1">
    <location>
        <begin position="123"/>
        <end position="173"/>
    </location>
</feature>
<organism evidence="2 3">
    <name type="scientific">Capronia epimyces CBS 606.96</name>
    <dbReference type="NCBI Taxonomy" id="1182542"/>
    <lineage>
        <taxon>Eukaryota</taxon>
        <taxon>Fungi</taxon>
        <taxon>Dikarya</taxon>
        <taxon>Ascomycota</taxon>
        <taxon>Pezizomycotina</taxon>
        <taxon>Eurotiomycetes</taxon>
        <taxon>Chaetothyriomycetidae</taxon>
        <taxon>Chaetothyriales</taxon>
        <taxon>Herpotrichiellaceae</taxon>
        <taxon>Capronia</taxon>
    </lineage>
</organism>
<accession>W9YQS4</accession>
<gene>
    <name evidence="2" type="ORF">A1O3_00165</name>
</gene>
<protein>
    <submittedName>
        <fullName evidence="2">Uncharacterized protein</fullName>
    </submittedName>
</protein>
<evidence type="ECO:0000313" key="2">
    <source>
        <dbReference type="EMBL" id="EXJ91616.1"/>
    </source>
</evidence>
<dbReference type="HOGENOM" id="CLU_1156251_0_0_1"/>
<reference evidence="2 3" key="1">
    <citation type="submission" date="2013-03" db="EMBL/GenBank/DDBJ databases">
        <title>The Genome Sequence of Capronia epimyces CBS 606.96.</title>
        <authorList>
            <consortium name="The Broad Institute Genomics Platform"/>
            <person name="Cuomo C."/>
            <person name="de Hoog S."/>
            <person name="Gorbushina A."/>
            <person name="Walker B."/>
            <person name="Young S.K."/>
            <person name="Zeng Q."/>
            <person name="Gargeya S."/>
            <person name="Fitzgerald M."/>
            <person name="Haas B."/>
            <person name="Abouelleil A."/>
            <person name="Allen A.W."/>
            <person name="Alvarado L."/>
            <person name="Arachchi H.M."/>
            <person name="Berlin A.M."/>
            <person name="Chapman S.B."/>
            <person name="Gainer-Dewar J."/>
            <person name="Goldberg J."/>
            <person name="Griggs A."/>
            <person name="Gujja S."/>
            <person name="Hansen M."/>
            <person name="Howarth C."/>
            <person name="Imamovic A."/>
            <person name="Ireland A."/>
            <person name="Larimer J."/>
            <person name="McCowan C."/>
            <person name="Murphy C."/>
            <person name="Pearson M."/>
            <person name="Poon T.W."/>
            <person name="Priest M."/>
            <person name="Roberts A."/>
            <person name="Saif S."/>
            <person name="Shea T."/>
            <person name="Sisk P."/>
            <person name="Sykes S."/>
            <person name="Wortman J."/>
            <person name="Nusbaum C."/>
            <person name="Birren B."/>
        </authorList>
    </citation>
    <scope>NUCLEOTIDE SEQUENCE [LARGE SCALE GENOMIC DNA]</scope>
    <source>
        <strain evidence="2 3">CBS 606.96</strain>
    </source>
</reference>
<dbReference type="GeneID" id="19164306"/>
<feature type="compositionally biased region" description="Polar residues" evidence="1">
    <location>
        <begin position="125"/>
        <end position="134"/>
    </location>
</feature>
<dbReference type="RefSeq" id="XP_007728506.1">
    <property type="nucleotide sequence ID" value="XM_007730316.1"/>
</dbReference>
<dbReference type="EMBL" id="AMGY01000001">
    <property type="protein sequence ID" value="EXJ91616.1"/>
    <property type="molecule type" value="Genomic_DNA"/>
</dbReference>
<name>W9YQS4_9EURO</name>
<sequence length="240" mass="27229">MKTGFGCKDCGYIDEEKNKVRSHILREHGRQEEPTRASRAFAHYSRARYQESDPSARDIPQAAFWTRGGKSAFQSAENPCPECGTLIAPYTKTGIIEHLRENHEIIIDLECSQIRNRYAARQRAQPLTDTSHSVTDLEELEPHDTDQDDRMSCCDGDGEDSDEVQEETSEKLAVDGEYRERIPQGTETEIQESITTSKSTQNCIPDCLRDVFMGCIKEKWVGDVEKALETYETRTLADGE</sequence>
<dbReference type="OrthoDB" id="10302681at2759"/>
<comment type="caution">
    <text evidence="2">The sequence shown here is derived from an EMBL/GenBank/DDBJ whole genome shotgun (WGS) entry which is preliminary data.</text>
</comment>
<keyword evidence="3" id="KW-1185">Reference proteome</keyword>
<proteinExistence type="predicted"/>